<feature type="compositionally biased region" description="Polar residues" evidence="8">
    <location>
        <begin position="1"/>
        <end position="11"/>
    </location>
</feature>
<feature type="transmembrane region" description="Helical" evidence="7">
    <location>
        <begin position="163"/>
        <end position="186"/>
    </location>
</feature>
<comment type="caution">
    <text evidence="10">The sequence shown here is derived from an EMBL/GenBank/DDBJ whole genome shotgun (WGS) entry which is preliminary data.</text>
</comment>
<dbReference type="AlphaFoldDB" id="A0A542ZC91"/>
<evidence type="ECO:0000256" key="4">
    <source>
        <dbReference type="ARBA" id="ARBA00022692"/>
    </source>
</evidence>
<evidence type="ECO:0000313" key="11">
    <source>
        <dbReference type="Proteomes" id="UP000316196"/>
    </source>
</evidence>
<evidence type="ECO:0000256" key="7">
    <source>
        <dbReference type="RuleBase" id="RU367016"/>
    </source>
</evidence>
<evidence type="ECO:0000256" key="2">
    <source>
        <dbReference type="ARBA" id="ARBA00010792"/>
    </source>
</evidence>
<keyword evidence="5 7" id="KW-1133">Transmembrane helix</keyword>
<reference evidence="10 11" key="1">
    <citation type="submission" date="2019-06" db="EMBL/GenBank/DDBJ databases">
        <title>Sequencing the genomes of 1000 actinobacteria strains.</title>
        <authorList>
            <person name="Klenk H.-P."/>
        </authorList>
    </citation>
    <scope>NUCLEOTIDE SEQUENCE [LARGE SCALE GENOMIC DNA]</scope>
    <source>
        <strain evidence="10 11">DSM 8251</strain>
    </source>
</reference>
<dbReference type="RefSeq" id="WP_142093780.1">
    <property type="nucleotide sequence ID" value="NZ_BAAAMD010000004.1"/>
</dbReference>
<keyword evidence="3 7" id="KW-1003">Cell membrane</keyword>
<keyword evidence="11" id="KW-1185">Reference proteome</keyword>
<evidence type="ECO:0000256" key="1">
    <source>
        <dbReference type="ARBA" id="ARBA00004651"/>
    </source>
</evidence>
<evidence type="ECO:0000256" key="3">
    <source>
        <dbReference type="ARBA" id="ARBA00022475"/>
    </source>
</evidence>
<comment type="subcellular location">
    <subcellularLocation>
        <location evidence="1 7">Cell membrane</location>
        <topology evidence="1 7">Multi-pass membrane protein</topology>
    </subcellularLocation>
</comment>
<feature type="domain" description="VTT" evidence="9">
    <location>
        <begin position="91"/>
        <end position="213"/>
    </location>
</feature>
<protein>
    <submittedName>
        <fullName evidence="10">Membrane protein DedA with SNARE-associated domain</fullName>
    </submittedName>
</protein>
<feature type="transmembrane region" description="Helical" evidence="7">
    <location>
        <begin position="229"/>
        <end position="247"/>
    </location>
</feature>
<dbReference type="InterPro" id="IPR032818">
    <property type="entry name" value="DedA-like"/>
</dbReference>
<dbReference type="InterPro" id="IPR032816">
    <property type="entry name" value="VTT_dom"/>
</dbReference>
<evidence type="ECO:0000313" key="10">
    <source>
        <dbReference type="EMBL" id="TQL57968.1"/>
    </source>
</evidence>
<feature type="transmembrane region" description="Helical" evidence="7">
    <location>
        <begin position="105"/>
        <end position="127"/>
    </location>
</feature>
<evidence type="ECO:0000256" key="8">
    <source>
        <dbReference type="SAM" id="MobiDB-lite"/>
    </source>
</evidence>
<dbReference type="Proteomes" id="UP000316196">
    <property type="component" value="Unassembled WGS sequence"/>
</dbReference>
<keyword evidence="4 7" id="KW-0812">Transmembrane</keyword>
<dbReference type="GO" id="GO:0005886">
    <property type="term" value="C:plasma membrane"/>
    <property type="evidence" value="ECO:0007669"/>
    <property type="project" value="UniProtKB-SubCell"/>
</dbReference>
<feature type="transmembrane region" description="Helical" evidence="7">
    <location>
        <begin position="51"/>
        <end position="72"/>
    </location>
</feature>
<comment type="similarity">
    <text evidence="2 7">Belongs to the DedA family.</text>
</comment>
<feature type="transmembrane region" description="Helical" evidence="7">
    <location>
        <begin position="193"/>
        <end position="213"/>
    </location>
</feature>
<dbReference type="EMBL" id="VFOR01000002">
    <property type="protein sequence ID" value="TQL57968.1"/>
    <property type="molecule type" value="Genomic_DNA"/>
</dbReference>
<dbReference type="OrthoDB" id="3727474at2"/>
<gene>
    <name evidence="10" type="ORF">FB460_1817</name>
</gene>
<feature type="transmembrane region" description="Helical" evidence="7">
    <location>
        <begin position="78"/>
        <end position="98"/>
    </location>
</feature>
<evidence type="ECO:0000256" key="6">
    <source>
        <dbReference type="ARBA" id="ARBA00023136"/>
    </source>
</evidence>
<dbReference type="PANTHER" id="PTHR30353:SF15">
    <property type="entry name" value="INNER MEMBRANE PROTEIN YABI"/>
    <property type="match status" value="1"/>
</dbReference>
<organism evidence="10 11">
    <name type="scientific">Propioniferax innocua</name>
    <dbReference type="NCBI Taxonomy" id="1753"/>
    <lineage>
        <taxon>Bacteria</taxon>
        <taxon>Bacillati</taxon>
        <taxon>Actinomycetota</taxon>
        <taxon>Actinomycetes</taxon>
        <taxon>Propionibacteriales</taxon>
        <taxon>Propionibacteriaceae</taxon>
        <taxon>Propioniferax</taxon>
    </lineage>
</organism>
<evidence type="ECO:0000256" key="5">
    <source>
        <dbReference type="ARBA" id="ARBA00022989"/>
    </source>
</evidence>
<dbReference type="PANTHER" id="PTHR30353">
    <property type="entry name" value="INNER MEMBRANE PROTEIN DEDA-RELATED"/>
    <property type="match status" value="1"/>
</dbReference>
<sequence>MTEPSENTTASAGEPFAPQRGGRGASVWNHKQWWEQPGMPFQEEPGRKDNVCLWLIILLGVYSMALLPFRAVLITMPYVYATLAGSRTAVVMIGALAAPPTENPWWPLGLILATVSICKFDWVYFWAGKLWGRGLIEMVAGRSPRSRRNAERAEEIARRHGTLAMAITFLPVPLPASVIYAALAAAGMSWRRFLILDVLFGFVLQSIYMYLGYRIGEPAVKVVKVYADYAWYVVIAIIVFMVVSAMWRNRRQPRNT</sequence>
<accession>A0A542ZC91</accession>
<proteinExistence type="inferred from homology"/>
<evidence type="ECO:0000259" key="9">
    <source>
        <dbReference type="Pfam" id="PF09335"/>
    </source>
</evidence>
<feature type="region of interest" description="Disordered" evidence="8">
    <location>
        <begin position="1"/>
        <end position="24"/>
    </location>
</feature>
<name>A0A542ZC91_9ACTN</name>
<keyword evidence="6 7" id="KW-0472">Membrane</keyword>
<dbReference type="Pfam" id="PF09335">
    <property type="entry name" value="VTT_dom"/>
    <property type="match status" value="1"/>
</dbReference>